<dbReference type="InterPro" id="IPR052716">
    <property type="entry name" value="MOSC_domain"/>
</dbReference>
<name>A0A3S9HLS1_9BURK</name>
<dbReference type="GO" id="GO:0030170">
    <property type="term" value="F:pyridoxal phosphate binding"/>
    <property type="evidence" value="ECO:0007669"/>
    <property type="project" value="InterPro"/>
</dbReference>
<protein>
    <submittedName>
        <fullName evidence="2">MOSC domain-containing protein</fullName>
    </submittedName>
</protein>
<evidence type="ECO:0000313" key="2">
    <source>
        <dbReference type="EMBL" id="AZP13057.1"/>
    </source>
</evidence>
<feature type="domain" description="MOSC" evidence="1">
    <location>
        <begin position="19"/>
        <end position="168"/>
    </location>
</feature>
<dbReference type="Pfam" id="PF03473">
    <property type="entry name" value="MOSC"/>
    <property type="match status" value="1"/>
</dbReference>
<dbReference type="RefSeq" id="WP_126128433.1">
    <property type="nucleotide sequence ID" value="NZ_CP034464.1"/>
</dbReference>
<dbReference type="Gene3D" id="2.40.33.20">
    <property type="entry name" value="PK beta-barrel domain-like"/>
    <property type="match status" value="1"/>
</dbReference>
<dbReference type="OrthoDB" id="9786134at2"/>
<dbReference type="Proteomes" id="UP000275663">
    <property type="component" value="Chromosome"/>
</dbReference>
<organism evidence="2 3">
    <name type="scientific">Undibacterium parvum</name>
    <dbReference type="NCBI Taxonomy" id="401471"/>
    <lineage>
        <taxon>Bacteria</taxon>
        <taxon>Pseudomonadati</taxon>
        <taxon>Pseudomonadota</taxon>
        <taxon>Betaproteobacteria</taxon>
        <taxon>Burkholderiales</taxon>
        <taxon>Oxalobacteraceae</taxon>
        <taxon>Undibacterium</taxon>
    </lineage>
</organism>
<accession>A0A3S9HLS1</accession>
<dbReference type="SUPFAM" id="SSF50800">
    <property type="entry name" value="PK beta-barrel domain-like"/>
    <property type="match status" value="1"/>
</dbReference>
<dbReference type="PANTHER" id="PTHR36930:SF1">
    <property type="entry name" value="MOSC DOMAIN-CONTAINING PROTEIN"/>
    <property type="match status" value="1"/>
</dbReference>
<keyword evidence="3" id="KW-1185">Reference proteome</keyword>
<evidence type="ECO:0000259" key="1">
    <source>
        <dbReference type="PROSITE" id="PS51340"/>
    </source>
</evidence>
<dbReference type="PROSITE" id="PS51340">
    <property type="entry name" value="MOSC"/>
    <property type="match status" value="1"/>
</dbReference>
<dbReference type="GO" id="GO:0003824">
    <property type="term" value="F:catalytic activity"/>
    <property type="evidence" value="ECO:0007669"/>
    <property type="project" value="InterPro"/>
</dbReference>
<dbReference type="InterPro" id="IPR011037">
    <property type="entry name" value="Pyrv_Knase-like_insert_dom_sf"/>
</dbReference>
<dbReference type="AlphaFoldDB" id="A0A3S9HLS1"/>
<sequence length="180" mass="19397">MNPRIIAVHKDTNHNFSKNSCSQLRLLQGLGVEGDAHCGVTVKHRSRVALDPSQPNLRQVHLLHAELFDELAAQGFQLSPGVMGENITTRGIDLLALPVGTQLHLGTQAIVELTGLRNPCAQIENFQAGLLSAVLDFGPEGELIRKAGVMGIVLVTGIVSPDDTIKILLPEGEHRALERV</sequence>
<gene>
    <name evidence="2" type="ORF">EJN92_14240</name>
</gene>
<proteinExistence type="predicted"/>
<dbReference type="EMBL" id="CP034464">
    <property type="protein sequence ID" value="AZP13057.1"/>
    <property type="molecule type" value="Genomic_DNA"/>
</dbReference>
<dbReference type="KEGG" id="upv:EJN92_14240"/>
<evidence type="ECO:0000313" key="3">
    <source>
        <dbReference type="Proteomes" id="UP000275663"/>
    </source>
</evidence>
<dbReference type="PANTHER" id="PTHR36930">
    <property type="entry name" value="METAL-SULFUR CLUSTER BIOSYNTHESIS PROTEINS YUAD-RELATED"/>
    <property type="match status" value="1"/>
</dbReference>
<dbReference type="InterPro" id="IPR005302">
    <property type="entry name" value="MoCF_Sase_C"/>
</dbReference>
<reference evidence="2 3" key="1">
    <citation type="journal article" date="2011" name="Int. J. Syst. Evol. Microbiol.">
        <title>Description of Undibacterium oligocarboniphilum sp. nov., isolated from purified water, and Undibacterium pigrum strain CCUG 49012 as the type strain of Undibacterium parvum sp. nov., and emended descriptions of the genus Undibacterium and the species Undibacterium pigrum.</title>
        <authorList>
            <person name="Eder W."/>
            <person name="Wanner G."/>
            <person name="Ludwig W."/>
            <person name="Busse H.J."/>
            <person name="Ziemke-Kageler F."/>
            <person name="Lang E."/>
        </authorList>
    </citation>
    <scope>NUCLEOTIDE SEQUENCE [LARGE SCALE GENOMIC DNA]</scope>
    <source>
        <strain evidence="2 3">DSM 23061</strain>
    </source>
</reference>
<dbReference type="GO" id="GO:0030151">
    <property type="term" value="F:molybdenum ion binding"/>
    <property type="evidence" value="ECO:0007669"/>
    <property type="project" value="InterPro"/>
</dbReference>